<organism evidence="1 2">
    <name type="scientific">Bacteroides fragilis</name>
    <dbReference type="NCBI Taxonomy" id="817"/>
    <lineage>
        <taxon>Bacteria</taxon>
        <taxon>Pseudomonadati</taxon>
        <taxon>Bacteroidota</taxon>
        <taxon>Bacteroidia</taxon>
        <taxon>Bacteroidales</taxon>
        <taxon>Bacteroidaceae</taxon>
        <taxon>Bacteroides</taxon>
    </lineage>
</organism>
<dbReference type="Proteomes" id="UP001075704">
    <property type="component" value="Unassembled WGS sequence"/>
</dbReference>
<comment type="caution">
    <text evidence="1">The sequence shown here is derived from an EMBL/GenBank/DDBJ whole genome shotgun (WGS) entry which is preliminary data.</text>
</comment>
<evidence type="ECO:0000313" key="2">
    <source>
        <dbReference type="Proteomes" id="UP001075704"/>
    </source>
</evidence>
<dbReference type="EMBL" id="JAPUAC010000005">
    <property type="protein sequence ID" value="MCZ2654293.1"/>
    <property type="molecule type" value="Genomic_DNA"/>
</dbReference>
<dbReference type="AlphaFoldDB" id="A0ABD4VS57"/>
<proteinExistence type="predicted"/>
<protein>
    <submittedName>
        <fullName evidence="1">Uncharacterized protein</fullName>
    </submittedName>
</protein>
<gene>
    <name evidence="1" type="ORF">O1422_08955</name>
</gene>
<reference evidence="1" key="1">
    <citation type="submission" date="2022-12" db="EMBL/GenBank/DDBJ databases">
        <title>Development of a Multilocus Sequence Typing Scheme for Bacteroides fragilis Based on Whole Genome Sequencing Data and Clinical Application.</title>
        <authorList>
            <person name="Nielsen F.D."/>
            <person name="Justesen U.S."/>
        </authorList>
    </citation>
    <scope>NUCLEOTIDE SEQUENCE</scope>
    <source>
        <strain evidence="1">BF_BC_ODE_DK_2015_2</strain>
    </source>
</reference>
<dbReference type="RefSeq" id="WP_234058776.1">
    <property type="nucleotide sequence ID" value="NZ_JAGJHI010000033.1"/>
</dbReference>
<accession>A0ABD4VS57</accession>
<name>A0ABD4VS57_BACFG</name>
<evidence type="ECO:0000313" key="1">
    <source>
        <dbReference type="EMBL" id="MCZ2654293.1"/>
    </source>
</evidence>
<sequence length="209" mass="24722">MEREAINYIKKIFGRNFIGIDELGLLFSRMGLSGIDIVIPELNYSIEELEKHAKEYILILGISEIDNTKLSLRKFREIFGIDSNVVKPCFYNQDWYLKEEFLDRTLENTWYLIKKEVLENSHSIPPEFLLEQNICFPSAILCAYTFFANYFANNDFLWYNNFIWCDDVDHNGDRIYVGKYHDADGINKDGFSIHRYLTLRNCYCSITVR</sequence>